<keyword evidence="1" id="KW-0472">Membrane</keyword>
<organism evidence="3 4">
    <name type="scientific">Clostridium facile</name>
    <dbReference type="NCBI Taxonomy" id="2763035"/>
    <lineage>
        <taxon>Bacteria</taxon>
        <taxon>Bacillati</taxon>
        <taxon>Bacillota</taxon>
        <taxon>Clostridia</taxon>
        <taxon>Eubacteriales</taxon>
        <taxon>Clostridiaceae</taxon>
        <taxon>Clostridium</taxon>
    </lineage>
</organism>
<keyword evidence="4" id="KW-1185">Reference proteome</keyword>
<dbReference type="Pfam" id="PF14317">
    <property type="entry name" value="YcxB"/>
    <property type="match status" value="1"/>
</dbReference>
<gene>
    <name evidence="3" type="ORF">H8Z77_09440</name>
</gene>
<dbReference type="Proteomes" id="UP000649151">
    <property type="component" value="Unassembled WGS sequence"/>
</dbReference>
<comment type="caution">
    <text evidence="3">The sequence shown here is derived from an EMBL/GenBank/DDBJ whole genome shotgun (WGS) entry which is preliminary data.</text>
</comment>
<keyword evidence="1" id="KW-0812">Transmembrane</keyword>
<keyword evidence="1" id="KW-1133">Transmembrane helix</keyword>
<feature type="domain" description="YcxB-like C-terminal" evidence="2">
    <location>
        <begin position="107"/>
        <end position="168"/>
    </location>
</feature>
<dbReference type="EMBL" id="JACOQK010000001">
    <property type="protein sequence ID" value="MBC5788235.1"/>
    <property type="molecule type" value="Genomic_DNA"/>
</dbReference>
<feature type="transmembrane region" description="Helical" evidence="1">
    <location>
        <begin position="55"/>
        <end position="75"/>
    </location>
</feature>
<sequence>MEFQFCITEEDYLAFNQYALLNSTAGKRSLLIYRLCLPAIFLLLVLFSIMMDEDLWFIFVQIILSIIFSFLFILFSKRILLNSVKGTVKNYKKDGKLPYPETGKVIFGEEGITEITTDMENRKNYSQIEKVCVTSKGLYLFFNCSEACILTDSCFSSQEEKEQLLSFLHNKIDPFRFFY</sequence>
<dbReference type="RefSeq" id="WP_186996851.1">
    <property type="nucleotide sequence ID" value="NZ_JACOQK010000001.1"/>
</dbReference>
<evidence type="ECO:0000313" key="3">
    <source>
        <dbReference type="EMBL" id="MBC5788235.1"/>
    </source>
</evidence>
<accession>A0ABR7ISX1</accession>
<feature type="transmembrane region" description="Helical" evidence="1">
    <location>
        <begin position="31"/>
        <end position="49"/>
    </location>
</feature>
<protein>
    <submittedName>
        <fullName evidence="3">YcxB family protein</fullName>
    </submittedName>
</protein>
<evidence type="ECO:0000259" key="2">
    <source>
        <dbReference type="Pfam" id="PF14317"/>
    </source>
</evidence>
<dbReference type="InterPro" id="IPR025588">
    <property type="entry name" value="YcxB-like_C"/>
</dbReference>
<name>A0ABR7ISX1_9CLOT</name>
<evidence type="ECO:0000256" key="1">
    <source>
        <dbReference type="SAM" id="Phobius"/>
    </source>
</evidence>
<proteinExistence type="predicted"/>
<reference evidence="3 4" key="1">
    <citation type="submission" date="2020-08" db="EMBL/GenBank/DDBJ databases">
        <title>Genome public.</title>
        <authorList>
            <person name="Liu C."/>
            <person name="Sun Q."/>
        </authorList>
    </citation>
    <scope>NUCLEOTIDE SEQUENCE [LARGE SCALE GENOMIC DNA]</scope>
    <source>
        <strain evidence="3 4">NSJ-27</strain>
    </source>
</reference>
<evidence type="ECO:0000313" key="4">
    <source>
        <dbReference type="Proteomes" id="UP000649151"/>
    </source>
</evidence>